<keyword evidence="1" id="KW-1133">Transmembrane helix</keyword>
<evidence type="ECO:0000256" key="1">
    <source>
        <dbReference type="SAM" id="Phobius"/>
    </source>
</evidence>
<evidence type="ECO:0000313" key="3">
    <source>
        <dbReference type="Proteomes" id="UP000294028"/>
    </source>
</evidence>
<organism evidence="2 3">
    <name type="scientific">Halogeometricum borinquense</name>
    <dbReference type="NCBI Taxonomy" id="60847"/>
    <lineage>
        <taxon>Archaea</taxon>
        <taxon>Methanobacteriati</taxon>
        <taxon>Methanobacteriota</taxon>
        <taxon>Stenosarchaea group</taxon>
        <taxon>Halobacteria</taxon>
        <taxon>Halobacteriales</taxon>
        <taxon>Haloferacaceae</taxon>
        <taxon>Halogeometricum</taxon>
    </lineage>
</organism>
<dbReference type="RefSeq" id="WP_129785368.1">
    <property type="nucleotide sequence ID" value="NZ_RZHH01000002.1"/>
</dbReference>
<sequence>MEVHATPHAGYDRRSNDAEQFDDHVLDAEIETEGLSSEQRAGLVAIGQAAIINGVNDVRERLKGGIEDVRTAAEIQQAMADLYAGRQWDEVDEELGIGERLGEDSQVYAAIEATFTRMVSAAVTLIVGIYVFAQISSTMPTPSNPELANSTNTVKSTTGNAFTLGSVAIIVLVASVILGLVGGFGGRGRGRR</sequence>
<protein>
    <submittedName>
        <fullName evidence="2">Uncharacterized protein</fullName>
    </submittedName>
</protein>
<name>A0A482TF64_9EURY</name>
<reference evidence="2 3" key="1">
    <citation type="submission" date="2018-12" db="EMBL/GenBank/DDBJ databases">
        <title>Genome analysis provides insights into bioremediation potentialities of Halogeometricum borinquense strain N11.</title>
        <authorList>
            <person name="Najjari A."/>
            <person name="Youssef N."/>
            <person name="Fhoula I."/>
            <person name="Ben Dhia O."/>
            <person name="Mahjoubi M."/>
            <person name="Ouzari H.I."/>
            <person name="Cherif A."/>
        </authorList>
    </citation>
    <scope>NUCLEOTIDE SEQUENCE [LARGE SCALE GENOMIC DNA]</scope>
    <source>
        <strain evidence="2 3">N11</strain>
    </source>
</reference>
<accession>A0A482TF64</accession>
<dbReference type="EMBL" id="RZHH01000002">
    <property type="protein sequence ID" value="RYJ15016.1"/>
    <property type="molecule type" value="Genomic_DNA"/>
</dbReference>
<dbReference type="Proteomes" id="UP000294028">
    <property type="component" value="Unassembled WGS sequence"/>
</dbReference>
<comment type="caution">
    <text evidence="2">The sequence shown here is derived from an EMBL/GenBank/DDBJ whole genome shotgun (WGS) entry which is preliminary data.</text>
</comment>
<feature type="transmembrane region" description="Helical" evidence="1">
    <location>
        <begin position="161"/>
        <end position="184"/>
    </location>
</feature>
<evidence type="ECO:0000313" key="2">
    <source>
        <dbReference type="EMBL" id="RYJ15016.1"/>
    </source>
</evidence>
<proteinExistence type="predicted"/>
<keyword evidence="1" id="KW-0812">Transmembrane</keyword>
<keyword evidence="1" id="KW-0472">Membrane</keyword>
<gene>
    <name evidence="2" type="ORF">ELS19_14365</name>
</gene>
<feature type="transmembrane region" description="Helical" evidence="1">
    <location>
        <begin position="115"/>
        <end position="135"/>
    </location>
</feature>
<dbReference type="AlphaFoldDB" id="A0A482TF64"/>